<dbReference type="InterPro" id="IPR045116">
    <property type="entry name" value="Clp1/Grc3"/>
</dbReference>
<evidence type="ECO:0000256" key="4">
    <source>
        <dbReference type="ARBA" id="ARBA00022664"/>
    </source>
</evidence>
<feature type="region of interest" description="Disordered" evidence="9">
    <location>
        <begin position="25"/>
        <end position="56"/>
    </location>
</feature>
<feature type="domain" description="Clp1 P-loop" evidence="12">
    <location>
        <begin position="292"/>
        <end position="350"/>
    </location>
</feature>
<name>A0A9Q3HQA7_9BASI</name>
<comment type="function">
    <text evidence="8">Required for endonucleolytic cleavage during polyadenylation-dependent pre-mRNA 3'-end formation.</text>
</comment>
<dbReference type="AlphaFoldDB" id="A0A9Q3HQA7"/>
<dbReference type="InterPro" id="IPR032319">
    <property type="entry name" value="CLP1_P"/>
</dbReference>
<feature type="domain" description="Clp1 C-terminal" evidence="10">
    <location>
        <begin position="532"/>
        <end position="657"/>
    </location>
</feature>
<evidence type="ECO:0000256" key="6">
    <source>
        <dbReference type="ARBA" id="ARBA00022840"/>
    </source>
</evidence>
<comment type="subcellular location">
    <subcellularLocation>
        <location evidence="1 8">Nucleus</location>
    </subcellularLocation>
</comment>
<organism evidence="13 14">
    <name type="scientific">Austropuccinia psidii MF-1</name>
    <dbReference type="NCBI Taxonomy" id="1389203"/>
    <lineage>
        <taxon>Eukaryota</taxon>
        <taxon>Fungi</taxon>
        <taxon>Dikarya</taxon>
        <taxon>Basidiomycota</taxon>
        <taxon>Pucciniomycotina</taxon>
        <taxon>Pucciniomycetes</taxon>
        <taxon>Pucciniales</taxon>
        <taxon>Sphaerophragmiaceae</taxon>
        <taxon>Austropuccinia</taxon>
    </lineage>
</organism>
<dbReference type="PANTHER" id="PTHR12755">
    <property type="entry name" value="CLEAVAGE/POLYADENYLATION FACTOR IA SUBUNIT CLP1P"/>
    <property type="match status" value="1"/>
</dbReference>
<evidence type="ECO:0000256" key="2">
    <source>
        <dbReference type="ARBA" id="ARBA00018706"/>
    </source>
</evidence>
<dbReference type="FunFam" id="2.60.120.1030:FF:000001">
    <property type="entry name" value="Protein CLP1 homolog 5"/>
    <property type="match status" value="1"/>
</dbReference>
<feature type="binding site" evidence="8">
    <location>
        <position position="145"/>
    </location>
    <ligand>
        <name>ATP</name>
        <dbReference type="ChEBI" id="CHEBI:30616"/>
    </ligand>
</feature>
<evidence type="ECO:0000256" key="9">
    <source>
        <dbReference type="SAM" id="MobiDB-lite"/>
    </source>
</evidence>
<comment type="caution">
    <text evidence="13">The sequence shown here is derived from an EMBL/GenBank/DDBJ whole genome shotgun (WGS) entry which is preliminary data.</text>
</comment>
<dbReference type="Gene3D" id="2.40.30.330">
    <property type="entry name" value="Pre-mRNA cleavage complex subunit Clp1, C-terminal domain"/>
    <property type="match status" value="1"/>
</dbReference>
<protein>
    <recommendedName>
        <fullName evidence="3">Polynucleotide 5'-hydroxyl-kinase GRC3</fullName>
    </recommendedName>
    <alternativeName>
        <fullName evidence="2">Polynucleotide 5'-hydroxyl-kinase grc3</fullName>
    </alternativeName>
</protein>
<dbReference type="Pfam" id="PF06807">
    <property type="entry name" value="Clp1"/>
    <property type="match status" value="1"/>
</dbReference>
<dbReference type="InterPro" id="IPR038239">
    <property type="entry name" value="Clp1_N_sf"/>
</dbReference>
<dbReference type="InterPro" id="IPR027417">
    <property type="entry name" value="P-loop_NTPase"/>
</dbReference>
<evidence type="ECO:0000256" key="3">
    <source>
        <dbReference type="ARBA" id="ARBA00019824"/>
    </source>
</evidence>
<evidence type="ECO:0000256" key="5">
    <source>
        <dbReference type="ARBA" id="ARBA00022741"/>
    </source>
</evidence>
<evidence type="ECO:0000313" key="13">
    <source>
        <dbReference type="EMBL" id="MBW0509995.1"/>
    </source>
</evidence>
<dbReference type="EMBL" id="AVOT02021275">
    <property type="protein sequence ID" value="MBW0509995.1"/>
    <property type="molecule type" value="Genomic_DNA"/>
</dbReference>
<feature type="domain" description="Clp1 N-terminal" evidence="11">
    <location>
        <begin position="140"/>
        <end position="255"/>
    </location>
</feature>
<keyword evidence="6 8" id="KW-0067">ATP-binding</keyword>
<dbReference type="InterPro" id="IPR032324">
    <property type="entry name" value="Clp1_N"/>
</dbReference>
<dbReference type="InterPro" id="IPR010655">
    <property type="entry name" value="Clp1_C"/>
</dbReference>
<evidence type="ECO:0000313" key="14">
    <source>
        <dbReference type="Proteomes" id="UP000765509"/>
    </source>
</evidence>
<dbReference type="Pfam" id="PF16575">
    <property type="entry name" value="CLP1_P"/>
    <property type="match status" value="2"/>
</dbReference>
<evidence type="ECO:0000256" key="8">
    <source>
        <dbReference type="HAMAP-Rule" id="MF_03035"/>
    </source>
</evidence>
<sequence>MANCGFRLNLMREVGCENYEKPKASRRRVQFNRSERPQPWASRRARPAVNKSSSMRISSKVDAQLTISSRPRRSSIIRTFAIYRFAFVKPSPKISSVGGVACKITRPSIVGEGSSIFLSSNSSYRSGSSMDSSSSRSFALPALHEYRFELEPNESITVKLVSGTAEILGLELTSAQEYHFSDELHAAIFSWHGANLEISQFIHAFYLICLLIFHFLHLLWPSHVFGKASTEYLAEESTIPVYLALHLALERSRLSAIAPKHFEPHVDPPPPLIDQSEELEDVKPGPHVMIIGSTASGKSTLFKTLANWAIKSGRTKLEGPGLLLVNLNPNDGQFTIPGSFSIAPLNVSIPTTTPVLPIGSTPTTGPPVIITPSANTPNPTPNPNPALFAPPLNALSFYYGHTQFNRNLGLAEILIKRLGQALQTRMEKSGETALWRGGVLIDTPAEFSEKAKGSLVKETVRAFGVNVLVVVGNEKLHLEISKLMSTNKTVQVVRVPKNGGATDLDLTYRRRLELSQIRSYFYGGPSLSQGQLSPFTIVVKFEDLSIFRIGDEALVPSSALPIGAVRSVNATTLTKVDPENPRSMVNVLNLVLSIPQAEWDGVDPECELAMQACSGPSLGFVHLSSIDVKNKKFTILSPLPGRLPRKVAIGGSLEWIDG</sequence>
<proteinExistence type="inferred from homology"/>
<comment type="subunit">
    <text evidence="8">Component of a pre-mRNA cleavage factor complex. Interacts directly with PCF11.</text>
</comment>
<feature type="binding site" evidence="8">
    <location>
        <begin position="295"/>
        <end position="300"/>
    </location>
    <ligand>
        <name>ATP</name>
        <dbReference type="ChEBI" id="CHEBI:30616"/>
    </ligand>
</feature>
<reference evidence="13" key="1">
    <citation type="submission" date="2021-03" db="EMBL/GenBank/DDBJ databases">
        <title>Draft genome sequence of rust myrtle Austropuccinia psidii MF-1, a brazilian biotype.</title>
        <authorList>
            <person name="Quecine M.C."/>
            <person name="Pachon D.M.R."/>
            <person name="Bonatelli M.L."/>
            <person name="Correr F.H."/>
            <person name="Franceschini L.M."/>
            <person name="Leite T.F."/>
            <person name="Margarido G.R.A."/>
            <person name="Almeida C.A."/>
            <person name="Ferrarezi J.A."/>
            <person name="Labate C.A."/>
        </authorList>
    </citation>
    <scope>NUCLEOTIDE SEQUENCE</scope>
    <source>
        <strain evidence="13">MF-1</strain>
    </source>
</reference>
<dbReference type="Gene3D" id="2.60.120.1030">
    <property type="entry name" value="Clp1, DNA binding domain"/>
    <property type="match status" value="1"/>
</dbReference>
<evidence type="ECO:0000259" key="11">
    <source>
        <dbReference type="Pfam" id="PF16573"/>
    </source>
</evidence>
<dbReference type="InterPro" id="IPR038238">
    <property type="entry name" value="Clp1_C_sf"/>
</dbReference>
<dbReference type="GO" id="GO:0005849">
    <property type="term" value="C:mRNA cleavage factor complex"/>
    <property type="evidence" value="ECO:0007669"/>
    <property type="project" value="UniProtKB-UniRule"/>
</dbReference>
<dbReference type="GO" id="GO:0051731">
    <property type="term" value="F:polynucleotide 5'-hydroxyl-kinase activity"/>
    <property type="evidence" value="ECO:0007669"/>
    <property type="project" value="InterPro"/>
</dbReference>
<comment type="similarity">
    <text evidence="8">Belongs to the Clp1 family. Clp1 subfamily.</text>
</comment>
<dbReference type="Pfam" id="PF16573">
    <property type="entry name" value="CLP1_N"/>
    <property type="match status" value="1"/>
</dbReference>
<keyword evidence="5 8" id="KW-0547">Nucleotide-binding</keyword>
<dbReference type="GO" id="GO:0006388">
    <property type="term" value="P:tRNA splicing, via endonucleolytic cleavage and ligation"/>
    <property type="evidence" value="ECO:0007669"/>
    <property type="project" value="TreeGrafter"/>
</dbReference>
<keyword evidence="7 8" id="KW-0539">Nucleus</keyword>
<keyword evidence="14" id="KW-1185">Reference proteome</keyword>
<dbReference type="HAMAP" id="MF_03035">
    <property type="entry name" value="Clp1"/>
    <property type="match status" value="1"/>
</dbReference>
<evidence type="ECO:0000259" key="12">
    <source>
        <dbReference type="Pfam" id="PF16575"/>
    </source>
</evidence>
<accession>A0A9Q3HQA7</accession>
<comment type="caution">
    <text evidence="8">Lacks conserved residue(s) required for the propagation of feature annotation.</text>
</comment>
<feature type="domain" description="Clp1 P-loop" evidence="12">
    <location>
        <begin position="391"/>
        <end position="523"/>
    </location>
</feature>
<dbReference type="GO" id="GO:0031124">
    <property type="term" value="P:mRNA 3'-end processing"/>
    <property type="evidence" value="ECO:0007669"/>
    <property type="project" value="UniProtKB-UniRule"/>
</dbReference>
<dbReference type="InterPro" id="IPR028606">
    <property type="entry name" value="Clp1"/>
</dbReference>
<dbReference type="OrthoDB" id="258143at2759"/>
<evidence type="ECO:0000256" key="1">
    <source>
        <dbReference type="ARBA" id="ARBA00004123"/>
    </source>
</evidence>
<dbReference type="PANTHER" id="PTHR12755:SF6">
    <property type="entry name" value="POLYRIBONUCLEOTIDE 5'-HYDROXYL-KINASE CLP1"/>
    <property type="match status" value="1"/>
</dbReference>
<dbReference type="Proteomes" id="UP000765509">
    <property type="component" value="Unassembled WGS sequence"/>
</dbReference>
<evidence type="ECO:0000259" key="10">
    <source>
        <dbReference type="Pfam" id="PF06807"/>
    </source>
</evidence>
<dbReference type="GO" id="GO:0005524">
    <property type="term" value="F:ATP binding"/>
    <property type="evidence" value="ECO:0007669"/>
    <property type="project" value="UniProtKB-UniRule"/>
</dbReference>
<evidence type="ECO:0000256" key="7">
    <source>
        <dbReference type="ARBA" id="ARBA00023242"/>
    </source>
</evidence>
<dbReference type="Gene3D" id="3.40.50.300">
    <property type="entry name" value="P-loop containing nucleotide triphosphate hydrolases"/>
    <property type="match status" value="1"/>
</dbReference>
<keyword evidence="4 8" id="KW-0507">mRNA processing</keyword>
<dbReference type="SUPFAM" id="SSF52540">
    <property type="entry name" value="P-loop containing nucleoside triphosphate hydrolases"/>
    <property type="match status" value="1"/>
</dbReference>
<gene>
    <name evidence="8" type="primary">CLP1</name>
    <name evidence="13" type="ORF">O181_049710</name>
</gene>